<feature type="transmembrane region" description="Helical" evidence="8">
    <location>
        <begin position="307"/>
        <end position="332"/>
    </location>
</feature>
<evidence type="ECO:0000313" key="10">
    <source>
        <dbReference type="EMBL" id="KRL04446.1"/>
    </source>
</evidence>
<organism evidence="10 11">
    <name type="scientific">Liquorilactobacillus oeni DSM 19972</name>
    <dbReference type="NCBI Taxonomy" id="1423777"/>
    <lineage>
        <taxon>Bacteria</taxon>
        <taxon>Bacillati</taxon>
        <taxon>Bacillota</taxon>
        <taxon>Bacilli</taxon>
        <taxon>Lactobacillales</taxon>
        <taxon>Lactobacillaceae</taxon>
        <taxon>Liquorilactobacillus</taxon>
    </lineage>
</organism>
<keyword evidence="11" id="KW-1185">Reference proteome</keyword>
<dbReference type="OrthoDB" id="9782006at2"/>
<dbReference type="SUPFAM" id="SSF58100">
    <property type="entry name" value="Bacterial hemolysins"/>
    <property type="match status" value="1"/>
</dbReference>
<dbReference type="Proteomes" id="UP000051686">
    <property type="component" value="Unassembled WGS sequence"/>
</dbReference>
<keyword evidence="5 8" id="KW-1133">Transmembrane helix</keyword>
<evidence type="ECO:0000256" key="6">
    <source>
        <dbReference type="ARBA" id="ARBA00023136"/>
    </source>
</evidence>
<accession>A0A0R1M8H1</accession>
<dbReference type="GO" id="GO:0005886">
    <property type="term" value="C:plasma membrane"/>
    <property type="evidence" value="ECO:0007669"/>
    <property type="project" value="UniProtKB-SubCell"/>
</dbReference>
<evidence type="ECO:0000259" key="9">
    <source>
        <dbReference type="Pfam" id="PF03176"/>
    </source>
</evidence>
<feature type="transmembrane region" description="Helical" evidence="8">
    <location>
        <begin position="282"/>
        <end position="301"/>
    </location>
</feature>
<dbReference type="SUPFAM" id="SSF82866">
    <property type="entry name" value="Multidrug efflux transporter AcrB transmembrane domain"/>
    <property type="match status" value="2"/>
</dbReference>
<gene>
    <name evidence="10" type="ORF">FD46_GL001575</name>
</gene>
<dbReference type="PATRIC" id="fig|1423777.3.peg.1626"/>
<dbReference type="EMBL" id="AZEH01000039">
    <property type="protein sequence ID" value="KRL04446.1"/>
    <property type="molecule type" value="Genomic_DNA"/>
</dbReference>
<evidence type="ECO:0000256" key="1">
    <source>
        <dbReference type="ARBA" id="ARBA00004651"/>
    </source>
</evidence>
<feature type="transmembrane region" description="Helical" evidence="8">
    <location>
        <begin position="1167"/>
        <end position="1194"/>
    </location>
</feature>
<feature type="transmembrane region" description="Helical" evidence="8">
    <location>
        <begin position="1100"/>
        <end position="1119"/>
    </location>
</feature>
<evidence type="ECO:0000256" key="3">
    <source>
        <dbReference type="ARBA" id="ARBA00022475"/>
    </source>
</evidence>
<feature type="domain" description="Membrane transport protein MMPL" evidence="9">
    <location>
        <begin position="44"/>
        <end position="364"/>
    </location>
</feature>
<dbReference type="PANTHER" id="PTHR33406">
    <property type="entry name" value="MEMBRANE PROTEIN MJ1562-RELATED"/>
    <property type="match status" value="1"/>
</dbReference>
<feature type="transmembrane region" description="Helical" evidence="8">
    <location>
        <begin position="12"/>
        <end position="33"/>
    </location>
</feature>
<comment type="subcellular location">
    <subcellularLocation>
        <location evidence="1">Cell membrane</location>
        <topology evidence="1">Multi-pass membrane protein</topology>
    </subcellularLocation>
</comment>
<dbReference type="STRING" id="1423777.FD46_GL001575"/>
<dbReference type="InterPro" id="IPR050545">
    <property type="entry name" value="Mycobact_MmpL"/>
</dbReference>
<sequence>MKGSKKQFIIQAVVWLFIMCTAIVLLPNVSQLVRDKGQTKLPSSAKSQVAQVIQDDWGRKQNNTRQVVLVFNNGDSPLTATQKNDITKTISHFKNNKNKYGIKAITAPNDSSATKKQLISKDKSTELVQLMVDKKQTVQKMTAKLSAGAKTQGVKTYVTGSDILNDDFIQETEQGLKKTELITIIFIFIILALVFRSPITPIISLLSVGVSFIISLSIVMNLVEKFNFPLSNFTQVFMVVVLFGIGTDYNILLFDQFKEELSRDDNVLNATKNALRIAGRTILYSGSSVLIGFSALGLANFSVYRSAVGVAVAVAILLLVLLTLNPFFMWILGRRMFWPTKNFGSGNSSRLWHGISLHSVRHPFIALLIVAIVGVPFLLTYDNQLNYDTLAELNDSIPAKQGFRVVQKHFSKGTAEPSTLYIKTNRPLNNEKDLKELDALTKRLKKISGVKTVASVTQPGGAEISSLYVNKQLKTVTNGMDSASSGLSKIGSGLSSADQQLGNANLQQGVNGAQKLASGTNTLKNGSQQLESGATTLANGASALQQGTNTYTNGINTLSSALNTLNSKQAQISSGVGTLNNGVSKLQNGSQQVAAGLQELQSKVNAASSTGDTSQIQELKSKLGQLNSAMAELEKSTGSSTSLPDMNGIKTTADALTASSTSTENDAKNLQGVLEDLQKKGSDSATQQAMLSQIFDAVAKSGTALNNSQKVALSTVMGSIMENNNQQLKGASEAAEKLQTDLAALSTNGTDLTKELGQLSALSSQLTKLSDLNKLAANSIQANNASMQALDKLSQAVQGMQQIKGALNGSAGQTGLTSGSQQVASGLDQLSSGTAEMSSQLSQYTNGVATITAGANKLSANSASLTNGTAQLAAGNNQLAAKQSELTAGLSTVNNGQATMVTSLQGLVGQMQTLKNGLGAASTGTQKINQGVGTANNYLTKLKNSAAAKVYYVPKSVLNGKEYQQSIDNYMSGNKHATKMTIVLNENPSSANAMDKVSSIQNQVQKSLKGTALAGATVAIGGETSTVNDLHKTASNDFLRTASIMLIGILIALMVITRSVLQPFYILGTLLLSYVMALSITKLISSVVLGQSLLTWNTPFFGFIMLIALGVDYSIFLMMKYREFAKISGTPIVRIVRAAAVIGTVVLSAAIILSGTFAALIPSGVLTLIQVALVVIIGLIILVFAIPTIIPSLIRLTYPLDDKMENEEKFKEAVEKKEKRKKDK</sequence>
<keyword evidence="6 8" id="KW-0472">Membrane</keyword>
<feature type="domain" description="Membrane transport protein MMPL" evidence="9">
    <location>
        <begin position="924"/>
        <end position="1196"/>
    </location>
</feature>
<feature type="transmembrane region" description="Helical" evidence="8">
    <location>
        <begin position="1064"/>
        <end position="1088"/>
    </location>
</feature>
<dbReference type="RefSeq" id="WP_057896413.1">
    <property type="nucleotide sequence ID" value="NZ_AZEH01000039.1"/>
</dbReference>
<feature type="transmembrane region" description="Helical" evidence="8">
    <location>
        <begin position="202"/>
        <end position="223"/>
    </location>
</feature>
<evidence type="ECO:0000256" key="8">
    <source>
        <dbReference type="SAM" id="Phobius"/>
    </source>
</evidence>
<comment type="similarity">
    <text evidence="2">Belongs to the resistance-nodulation-cell division (RND) (TC 2.A.6) family. MmpL subfamily.</text>
</comment>
<name>A0A0R1M8H1_9LACO</name>
<dbReference type="PANTHER" id="PTHR33406:SF6">
    <property type="entry name" value="MEMBRANE PROTEIN YDGH-RELATED"/>
    <property type="match status" value="1"/>
</dbReference>
<keyword evidence="7" id="KW-0175">Coiled coil</keyword>
<feature type="transmembrane region" description="Helical" evidence="8">
    <location>
        <begin position="364"/>
        <end position="381"/>
    </location>
</feature>
<evidence type="ECO:0000256" key="4">
    <source>
        <dbReference type="ARBA" id="ARBA00022692"/>
    </source>
</evidence>
<feature type="transmembrane region" description="Helical" evidence="8">
    <location>
        <begin position="179"/>
        <end position="195"/>
    </location>
</feature>
<dbReference type="InterPro" id="IPR004869">
    <property type="entry name" value="MMPL_dom"/>
</dbReference>
<keyword evidence="3" id="KW-1003">Cell membrane</keyword>
<evidence type="ECO:0000256" key="7">
    <source>
        <dbReference type="SAM" id="Coils"/>
    </source>
</evidence>
<dbReference type="NCBIfam" id="TIGR03057">
    <property type="entry name" value="xxxLxxG_by_4"/>
    <property type="match status" value="1"/>
</dbReference>
<feature type="transmembrane region" description="Helical" evidence="8">
    <location>
        <begin position="1139"/>
        <end position="1161"/>
    </location>
</feature>
<evidence type="ECO:0000313" key="11">
    <source>
        <dbReference type="Proteomes" id="UP000051686"/>
    </source>
</evidence>
<feature type="coiled-coil region" evidence="7">
    <location>
        <begin position="721"/>
        <end position="748"/>
    </location>
</feature>
<dbReference type="Pfam" id="PF03176">
    <property type="entry name" value="MMPL"/>
    <property type="match status" value="2"/>
</dbReference>
<protein>
    <submittedName>
        <fullName evidence="10">Transport protein</fullName>
    </submittedName>
</protein>
<proteinExistence type="inferred from homology"/>
<comment type="caution">
    <text evidence="10">The sequence shown here is derived from an EMBL/GenBank/DDBJ whole genome shotgun (WGS) entry which is preliminary data.</text>
</comment>
<dbReference type="InterPro" id="IPR023908">
    <property type="entry name" value="xxxLxxG_rpt"/>
</dbReference>
<evidence type="ECO:0000256" key="2">
    <source>
        <dbReference type="ARBA" id="ARBA00010157"/>
    </source>
</evidence>
<reference evidence="10 11" key="1">
    <citation type="journal article" date="2015" name="Genome Announc.">
        <title>Expanding the biotechnology potential of lactobacilli through comparative genomics of 213 strains and associated genera.</title>
        <authorList>
            <person name="Sun Z."/>
            <person name="Harris H.M."/>
            <person name="McCann A."/>
            <person name="Guo C."/>
            <person name="Argimon S."/>
            <person name="Zhang W."/>
            <person name="Yang X."/>
            <person name="Jeffery I.B."/>
            <person name="Cooney J.C."/>
            <person name="Kagawa T.F."/>
            <person name="Liu W."/>
            <person name="Song Y."/>
            <person name="Salvetti E."/>
            <person name="Wrobel A."/>
            <person name="Rasinkangas P."/>
            <person name="Parkhill J."/>
            <person name="Rea M.C."/>
            <person name="O'Sullivan O."/>
            <person name="Ritari J."/>
            <person name="Douillard F.P."/>
            <person name="Paul Ross R."/>
            <person name="Yang R."/>
            <person name="Briner A.E."/>
            <person name="Felis G.E."/>
            <person name="de Vos W.M."/>
            <person name="Barrangou R."/>
            <person name="Klaenhammer T.R."/>
            <person name="Caufield P.W."/>
            <person name="Cui Y."/>
            <person name="Zhang H."/>
            <person name="O'Toole P.W."/>
        </authorList>
    </citation>
    <scope>NUCLEOTIDE SEQUENCE [LARGE SCALE GENOMIC DNA]</scope>
    <source>
        <strain evidence="10 11">DSM 19972</strain>
    </source>
</reference>
<dbReference type="Gene3D" id="1.20.1640.10">
    <property type="entry name" value="Multidrug efflux transporter AcrB transmembrane domain"/>
    <property type="match status" value="2"/>
</dbReference>
<feature type="transmembrane region" description="Helical" evidence="8">
    <location>
        <begin position="1038"/>
        <end position="1057"/>
    </location>
</feature>
<feature type="transmembrane region" description="Helical" evidence="8">
    <location>
        <begin position="235"/>
        <end position="254"/>
    </location>
</feature>
<dbReference type="AlphaFoldDB" id="A0A0R1M8H1"/>
<evidence type="ECO:0000256" key="5">
    <source>
        <dbReference type="ARBA" id="ARBA00022989"/>
    </source>
</evidence>
<keyword evidence="4 8" id="KW-0812">Transmembrane</keyword>